<dbReference type="PANTHER" id="PTHR43283:SF3">
    <property type="entry name" value="BETA-LACTAMASE FAMILY PROTEIN (AFU_ORTHOLOGUE AFUA_5G07500)"/>
    <property type="match status" value="1"/>
</dbReference>
<dbReference type="InterPro" id="IPR001466">
    <property type="entry name" value="Beta-lactam-related"/>
</dbReference>
<reference evidence="2" key="1">
    <citation type="journal article" date="2014" name="Int. J. Syst. Evol. Microbiol.">
        <title>Complete genome of a new Firmicutes species belonging to the dominant human colonic microbiota ('Ruminococcus bicirculans') reveals two chromosomes and a selective capacity to utilize plant glucans.</title>
        <authorList>
            <consortium name="NISC Comparative Sequencing Program"/>
            <person name="Wegmann U."/>
            <person name="Louis P."/>
            <person name="Goesmann A."/>
            <person name="Henrissat B."/>
            <person name="Duncan S.H."/>
            <person name="Flint H.J."/>
        </authorList>
    </citation>
    <scope>NUCLEOTIDE SEQUENCE</scope>
    <source>
        <strain evidence="2">NBRC 108219</strain>
    </source>
</reference>
<keyword evidence="2" id="KW-0378">Hydrolase</keyword>
<protein>
    <submittedName>
        <fullName evidence="2">Serine hydrolase</fullName>
    </submittedName>
</protein>
<evidence type="ECO:0000313" key="3">
    <source>
        <dbReference type="Proteomes" id="UP001161391"/>
    </source>
</evidence>
<dbReference type="PANTHER" id="PTHR43283">
    <property type="entry name" value="BETA-LACTAMASE-RELATED"/>
    <property type="match status" value="1"/>
</dbReference>
<dbReference type="Gene3D" id="3.40.710.10">
    <property type="entry name" value="DD-peptidase/beta-lactamase superfamily"/>
    <property type="match status" value="1"/>
</dbReference>
<dbReference type="Proteomes" id="UP001161391">
    <property type="component" value="Unassembled WGS sequence"/>
</dbReference>
<evidence type="ECO:0000259" key="1">
    <source>
        <dbReference type="Pfam" id="PF00144"/>
    </source>
</evidence>
<dbReference type="Pfam" id="PF00144">
    <property type="entry name" value="Beta-lactamase"/>
    <property type="match status" value="1"/>
</dbReference>
<dbReference type="EMBL" id="BSNK01000001">
    <property type="protein sequence ID" value="GLQ22427.1"/>
    <property type="molecule type" value="Genomic_DNA"/>
</dbReference>
<sequence>MLRKFLVPILGTFALCSACQTPQTDDTVSPDINSSVLDQALSDLVDSESAAGASLLIYQSGEEIYFNAVGASDREADRPWQRDTLVSLYSMTKPVTAVTLMTLYEEGLFDLDAPLSYYLPEYSDVKVFAGLDADGASILEVPRNPIKVIDIFRHTACFGYGWESTPVATMMVEANVLDPSKPLSQFSEELADVPLYCHPGEQWKYGVSADVQARLAEVVTARPYEELIHERVLDPLNMSETRYFVPANEKARVAAGYARNEANELTRQPDQAVYGLWPAKPVQINGGHGLIGTADDYMRFAQMLQNEGTLDGVQILKPETLALMSRDHLPDDLTAKDFLPFKGQIGYGLGMAVRVDPPKDETEPFGVTGEFFWDGAASTLFWVDPENDLTVVFLTQVMPFDGAAHAKIRKAVYQSLGMLTD</sequence>
<proteinExistence type="predicted"/>
<feature type="domain" description="Beta-lactamase-related" evidence="1">
    <location>
        <begin position="37"/>
        <end position="406"/>
    </location>
</feature>
<reference evidence="2" key="2">
    <citation type="submission" date="2023-01" db="EMBL/GenBank/DDBJ databases">
        <title>Draft genome sequence of Algimonas ampicilliniresistens strain NBRC 108219.</title>
        <authorList>
            <person name="Sun Q."/>
            <person name="Mori K."/>
        </authorList>
    </citation>
    <scope>NUCLEOTIDE SEQUENCE</scope>
    <source>
        <strain evidence="2">NBRC 108219</strain>
    </source>
</reference>
<comment type="caution">
    <text evidence="2">The sequence shown here is derived from an EMBL/GenBank/DDBJ whole genome shotgun (WGS) entry which is preliminary data.</text>
</comment>
<dbReference type="GO" id="GO:0016787">
    <property type="term" value="F:hydrolase activity"/>
    <property type="evidence" value="ECO:0007669"/>
    <property type="project" value="UniProtKB-KW"/>
</dbReference>
<organism evidence="2 3">
    <name type="scientific">Algimonas ampicilliniresistens</name>
    <dbReference type="NCBI Taxonomy" id="1298735"/>
    <lineage>
        <taxon>Bacteria</taxon>
        <taxon>Pseudomonadati</taxon>
        <taxon>Pseudomonadota</taxon>
        <taxon>Alphaproteobacteria</taxon>
        <taxon>Maricaulales</taxon>
        <taxon>Robiginitomaculaceae</taxon>
        <taxon>Algimonas</taxon>
    </lineage>
</organism>
<accession>A0ABQ5V5Z0</accession>
<dbReference type="InterPro" id="IPR012338">
    <property type="entry name" value="Beta-lactam/transpept-like"/>
</dbReference>
<keyword evidence="3" id="KW-1185">Reference proteome</keyword>
<name>A0ABQ5V5Z0_9PROT</name>
<gene>
    <name evidence="2" type="ORF">GCM10007853_03010</name>
</gene>
<evidence type="ECO:0000313" key="2">
    <source>
        <dbReference type="EMBL" id="GLQ22427.1"/>
    </source>
</evidence>
<dbReference type="InterPro" id="IPR050789">
    <property type="entry name" value="Diverse_Enzym_Activities"/>
</dbReference>
<dbReference type="SUPFAM" id="SSF56601">
    <property type="entry name" value="beta-lactamase/transpeptidase-like"/>
    <property type="match status" value="1"/>
</dbReference>